<protein>
    <recommendedName>
        <fullName evidence="9">U5 small nuclear ribonucleoprotein TSSC4</fullName>
    </recommendedName>
</protein>
<feature type="region of interest" description="Disordered" evidence="11">
    <location>
        <begin position="259"/>
        <end position="323"/>
    </location>
</feature>
<evidence type="ECO:0000256" key="8">
    <source>
        <dbReference type="ARBA" id="ARBA00023242"/>
    </source>
</evidence>
<evidence type="ECO:0000256" key="4">
    <source>
        <dbReference type="ARBA" id="ARBA00022490"/>
    </source>
</evidence>
<evidence type="ECO:0000256" key="5">
    <source>
        <dbReference type="ARBA" id="ARBA00022664"/>
    </source>
</evidence>
<evidence type="ECO:0000256" key="9">
    <source>
        <dbReference type="ARBA" id="ARBA00035304"/>
    </source>
</evidence>
<feature type="compositionally biased region" description="Basic and acidic residues" evidence="11">
    <location>
        <begin position="61"/>
        <end position="71"/>
    </location>
</feature>
<evidence type="ECO:0000256" key="7">
    <source>
        <dbReference type="ARBA" id="ARBA00023187"/>
    </source>
</evidence>
<feature type="compositionally biased region" description="Gly residues" evidence="11">
    <location>
        <begin position="84"/>
        <end position="100"/>
    </location>
</feature>
<comment type="subcellular location">
    <subcellularLocation>
        <location evidence="2">Cytoplasm</location>
    </subcellularLocation>
    <subcellularLocation>
        <location evidence="1">Nucleus</location>
    </subcellularLocation>
</comment>
<evidence type="ECO:0000256" key="6">
    <source>
        <dbReference type="ARBA" id="ARBA00022728"/>
    </source>
</evidence>
<dbReference type="Proteomes" id="UP001634007">
    <property type="component" value="Unassembled WGS sequence"/>
</dbReference>
<keyword evidence="13" id="KW-1185">Reference proteome</keyword>
<gene>
    <name evidence="12" type="ORF">ACJRO7_035938</name>
</gene>
<keyword evidence="7" id="KW-0508">mRNA splicing</keyword>
<feature type="compositionally biased region" description="Acidic residues" evidence="11">
    <location>
        <begin position="108"/>
        <end position="126"/>
    </location>
</feature>
<keyword evidence="4" id="KW-0963">Cytoplasm</keyword>
<comment type="caution">
    <text evidence="12">The sequence shown here is derived from an EMBL/GenBank/DDBJ whole genome shotgun (WGS) entry which is preliminary data.</text>
</comment>
<organism evidence="12 13">
    <name type="scientific">Eucalyptus globulus</name>
    <name type="common">Tasmanian blue gum</name>
    <dbReference type="NCBI Taxonomy" id="34317"/>
    <lineage>
        <taxon>Eukaryota</taxon>
        <taxon>Viridiplantae</taxon>
        <taxon>Streptophyta</taxon>
        <taxon>Embryophyta</taxon>
        <taxon>Tracheophyta</taxon>
        <taxon>Spermatophyta</taxon>
        <taxon>Magnoliopsida</taxon>
        <taxon>eudicotyledons</taxon>
        <taxon>Gunneridae</taxon>
        <taxon>Pentapetalae</taxon>
        <taxon>rosids</taxon>
        <taxon>malvids</taxon>
        <taxon>Myrtales</taxon>
        <taxon>Myrtaceae</taxon>
        <taxon>Myrtoideae</taxon>
        <taxon>Eucalypteae</taxon>
        <taxon>Eucalyptus</taxon>
    </lineage>
</organism>
<dbReference type="GO" id="GO:0005737">
    <property type="term" value="C:cytoplasm"/>
    <property type="evidence" value="ECO:0007669"/>
    <property type="project" value="UniProtKB-SubCell"/>
</dbReference>
<evidence type="ECO:0000313" key="12">
    <source>
        <dbReference type="EMBL" id="KAL3723846.1"/>
    </source>
</evidence>
<dbReference type="PANTHER" id="PTHR13445:SF3">
    <property type="entry name" value="U5 SMALL NUCLEAR RIBONUCLEOPROTEIN TSSC4"/>
    <property type="match status" value="1"/>
</dbReference>
<dbReference type="EMBL" id="JBJKBG010000009">
    <property type="protein sequence ID" value="KAL3723846.1"/>
    <property type="molecule type" value="Genomic_DNA"/>
</dbReference>
<evidence type="ECO:0000256" key="2">
    <source>
        <dbReference type="ARBA" id="ARBA00004496"/>
    </source>
</evidence>
<evidence type="ECO:0000256" key="11">
    <source>
        <dbReference type="SAM" id="MobiDB-lite"/>
    </source>
</evidence>
<dbReference type="AlphaFoldDB" id="A0ABD3JCM6"/>
<keyword evidence="5" id="KW-0507">mRNA processing</keyword>
<feature type="compositionally biased region" description="Basic and acidic residues" evidence="11">
    <location>
        <begin position="262"/>
        <end position="280"/>
    </location>
</feature>
<sequence length="462" mass="50816">MEDSFKVRVDRLFGSLSSSSSSSVSAEGAAAAAAAAAQPSSSAAASSFSSLWCLTDGEVERKEWNRDRGSPEPEFDLGPRPGPTRGGGGGGRRGEAGWGRGDFREDLERDLEELDDCNGDEGDEEEGLRSSGQSDKPDDYNDEEWEIKSSIGRDCTLDYEEEEDRYDKLAVGREKAGDRLYMKDITNYGISIDHDSELPTTFSDVSRDPRADHMAAKIRLKEDAEAAEKIDSLHVSEENAHSVANSQVHTSEVDVNLKSILKRKDGQSDSKTQKRVRFDPESIEEASSEAELVPMDPSGTESSVSENGVIRPSQDFSSAVPDYLRNPSRYTHYTFDSSTDMDEQSNQQAYMDFLNMVKKSKSTDECPDDSPVDLPKSVTFIPRKRGSTILDNGAELKLENEDASKDAVRRKVAPVIAAVDAQDSEVCAMEEDEVEEAVDKKHSLVRSGRQYRAKAGTEEDLS</sequence>
<dbReference type="Pfam" id="PF15264">
    <property type="entry name" value="TSSC4"/>
    <property type="match status" value="1"/>
</dbReference>
<evidence type="ECO:0000313" key="13">
    <source>
        <dbReference type="Proteomes" id="UP001634007"/>
    </source>
</evidence>
<accession>A0ABD3JCM6</accession>
<proteinExistence type="inferred from homology"/>
<comment type="similarity">
    <text evidence="3">Belongs to the TSSC4 family.</text>
</comment>
<dbReference type="GO" id="GO:0008380">
    <property type="term" value="P:RNA splicing"/>
    <property type="evidence" value="ECO:0007669"/>
    <property type="project" value="UniProtKB-KW"/>
</dbReference>
<keyword evidence="8" id="KW-0539">Nucleus</keyword>
<reference evidence="12 13" key="1">
    <citation type="submission" date="2024-11" db="EMBL/GenBank/DDBJ databases">
        <title>Chromosome-level genome assembly of Eucalyptus globulus Labill. provides insights into its genome evolution.</title>
        <authorList>
            <person name="Li X."/>
        </authorList>
    </citation>
    <scope>NUCLEOTIDE SEQUENCE [LARGE SCALE GENOMIC DNA]</scope>
    <source>
        <strain evidence="12">CL2024</strain>
        <tissue evidence="12">Fresh tender leaves</tissue>
    </source>
</reference>
<evidence type="ECO:0000256" key="10">
    <source>
        <dbReference type="ARBA" id="ARBA00045970"/>
    </source>
</evidence>
<name>A0ABD3JCM6_EUCGL</name>
<comment type="function">
    <text evidence="10">Protein associated with the U5 snRNP, during its maturation and its post-splicing recycling and which is required for spliceosomal tri-snRNP complex assembly in the nucleus. Has a molecular sequestering activity and transiently hinders SNRNP200 binding sites for constitutive splicing factors that intervene later during the assembly of the spliceosome and splicing. Together with its molecular sequestering activity, may also function as a molecular adapter and placeholder, coordinating the assembly of the U5 snRNP and its association with the U4/U6 di-snRNP.</text>
</comment>
<dbReference type="GO" id="GO:0005681">
    <property type="term" value="C:spliceosomal complex"/>
    <property type="evidence" value="ECO:0007669"/>
    <property type="project" value="UniProtKB-KW"/>
</dbReference>
<keyword evidence="6" id="KW-0747">Spliceosome</keyword>
<evidence type="ECO:0000256" key="3">
    <source>
        <dbReference type="ARBA" id="ARBA00010362"/>
    </source>
</evidence>
<evidence type="ECO:0000256" key="1">
    <source>
        <dbReference type="ARBA" id="ARBA00004123"/>
    </source>
</evidence>
<dbReference type="InterPro" id="IPR029338">
    <property type="entry name" value="TSSC4"/>
</dbReference>
<dbReference type="GO" id="GO:0006397">
    <property type="term" value="P:mRNA processing"/>
    <property type="evidence" value="ECO:0007669"/>
    <property type="project" value="UniProtKB-KW"/>
</dbReference>
<dbReference type="PANTHER" id="PTHR13445">
    <property type="entry name" value="TUMOR SUPPRESSING SUBTRANSFERABLE CANDIDATE 4 TSSC4"/>
    <property type="match status" value="1"/>
</dbReference>
<feature type="region of interest" description="Disordered" evidence="11">
    <location>
        <begin position="61"/>
        <end position="147"/>
    </location>
</feature>